<evidence type="ECO:0000313" key="7">
    <source>
        <dbReference type="EMBL" id="KAJ1724899.1"/>
    </source>
</evidence>
<feature type="compositionally biased region" description="Low complexity" evidence="6">
    <location>
        <begin position="353"/>
        <end position="363"/>
    </location>
</feature>
<feature type="coiled-coil region" evidence="5">
    <location>
        <begin position="1747"/>
        <end position="1774"/>
    </location>
</feature>
<reference evidence="7" key="1">
    <citation type="submission" date="2022-07" db="EMBL/GenBank/DDBJ databases">
        <title>Phylogenomic reconstructions and comparative analyses of Kickxellomycotina fungi.</title>
        <authorList>
            <person name="Reynolds N.K."/>
            <person name="Stajich J.E."/>
            <person name="Barry K."/>
            <person name="Grigoriev I.V."/>
            <person name="Crous P."/>
            <person name="Smith M.E."/>
        </authorList>
    </citation>
    <scope>NUCLEOTIDE SEQUENCE</scope>
    <source>
        <strain evidence="7">NBRC 32514</strain>
    </source>
</reference>
<name>A0A9W8CTE0_9FUNG</name>
<feature type="region of interest" description="Disordered" evidence="6">
    <location>
        <begin position="1"/>
        <end position="67"/>
    </location>
</feature>
<gene>
    <name evidence="7" type="ORF">LPJ53_000897</name>
</gene>
<feature type="region of interest" description="Disordered" evidence="6">
    <location>
        <begin position="134"/>
        <end position="313"/>
    </location>
</feature>
<feature type="compositionally biased region" description="Basic and acidic residues" evidence="6">
    <location>
        <begin position="184"/>
        <end position="193"/>
    </location>
</feature>
<comment type="subcellular location">
    <subcellularLocation>
        <location evidence="1">Cytoplasm</location>
    </subcellularLocation>
</comment>
<sequence length="2402" mass="268332">MNDSKSSFEYDSVVSDDDDLTGVVDGIGGTPGTNPRQRGAIGEGANLLTPSTAPADTPRSSGAGGYDYEDLEFSQLASNAQSQLGLQSGMFNSSTAAADFNEKLKGTVEFSKKWSAIDNQQRDDEHIFEDESAYEIGSGHPGGASGMAPVDDTTFDLSSINESGSGMMDSAMSRDPSAIPMPVREMEERRPSQRADQAAGGRNNLHVDLGNPQAPRSALRGSRTATPGWPGYPPDSPAPGSVQHSVSFAPSRGSAARTDHEETDESIMFREQESLIEQTRPPWESSSRSQSRGGDDTAELSASNARQRNISPMLHLPLSPAKLNMDTTSGVGIAGGVFRRFTGWAQNQLQLSPSPAAASLQPATDQHDKDLDVSDDSDGSDNAEHRTPVVSANSRNRATSNPNATLSSNASSALTTSSASPMGTEPMRSNVLSNFTTTPTSVRTGSARQTPLHVTTPRRTPRSSRRLSYTPSRSVNPLARHLAIKAIQSTPSGQEMQNEAMPGSMSSTPTNRGINGSSRMLYSSPGGTNISENTSMTSTLGLTMESLKRDIDIFVQMAKNSESDIHEDVRETQEAWIRMQQELADLHRQLSEAEADRDHLHDQVQRAELERVEWENERQNLIDDKADLMTNIDEWRRRIGDVESDRQGAWREGAQSREELVFSLNKLDEQLRESRREARVAKGRLDTMSVERDQYVASLSKAAKDIDILEDEIEGLYMRCDNLEEENRNLQADVYEAKINKKEKREDAQKFAVDLKHAGDLNEHLRAQISEQQQQIKMAQIRESELVAETLRIRESNSLMQRQVDGQHGQENTDVSRESELAQEVEQLREGNQLLKEALEDLTEQNRELKAAVDTERPAAVAADTTSTDQLTIHEQKAVPLDSDSIATAISDSRAEAMAEASREIERLKSKFESDLARATGDHELLVEQIADLIEEKGSFKDQIARLTKEAEELSERKDDYKKENRDYASLIEVARARVELLETQLRDLQTRYDSIESQRTATSNDTRDAESDEIAQLRESEDQLRRELDSAERDREGLSERVRSLEDRNKQLSTRNDDLSQRAARLEGEIGELQQMQAQDREDSAVDSELANVEGIDPDRVYELQGEIVQLQKDIADLKLDLARRDESINELNHQVSDRNTLVGDLQTRLSEIKGELESERVALKSAQDALAETRLSSSPTANTSANTSPKLGQPNSQAVNEADLRQSLDQTIADVADMERNLDMMVERRSKLEKEQRFLADQLRDTLINNATLRSELAELVLRSDGRLREVRERRMQLGSQYSDTSVYSDDGNNSTMSGRINLVPSVSQLIDSSGSKYLQSLDKHLDAMANIIDSEENESDDISPDQRLKQLMSSPLKRSRSLQAAAGSGARMQRKVLTPIKEEFTSHSLVMFREASVDCNIVDEDLLKTVQNLERELEQAHDQEFHMKSELDTLRQTVANIRHERDQFNASYEKAEERASQLSAQVEDLTGDHERMKAINITAARVSIRVNRQIAVLKSALTRLAIRDSAQTNGSGSASAGGPLSNDSTPLTPLEADENQIAFEEDDAFRQAAIDHPLDSNGNDNSELDLKSGEVLEQVGAGIHEAYEHIKRLRADIQRSKRERAHLMKRLGQFEHAKLPSYQLSSEWSRSMRHRSYTESLVRDQGDNNLAQLLTAAVEAAESWKTGDDDGSSAGDSGSDRLIMDMEPPASLFFTDESEVTAGIAALGRKAKAGKERSAVIVLPDGTKINKAVLSDRVAALAEIVRIQARLKRKNARLLKIEQECNKLESLNNEGIEKYDRLYGEYRELMGQVSSMKMSANARSVRHTMTPVNGTNWDDIASIEREMERCKEQSVAYMSDVEKLCQVLNQHTIDQALASDSTGVDPVNFEGSILQRAEKGRNARDQPAKAVNVYRTLLFSIADVLDARGDLDDRTSIRENFNNMAAAIRQRLNDKDRCIEDLRADLEDAQKAKLNAARSPDEQQLRAANARAVDLTKQLSTAQDELRNVEDMLDSADGELKKTRAALSRKSSEYIKLQNQLQTQTARAERETINTRKLEADLHKSNSQLKIHDWAREIWGDVVRVFVEDSIQLVSATPDGSDDEIRSLVANLSRDTDKLDNRIRHALEQTDMVHNESRVDSDDSFEVLPAQRSISERLNGIVQELKGASTTRLCESIYSGISTIASLVLTPRPGDYQHGLGGADGAGLLRTLNGHRDLDQAQHVLASQAISKDIQELERRVDDYKGRLAASKLRRDALDYENQYRKARLTIEYDRTKALTNQVDTLMNLIGGAKGLSDKIDERIEEKRLRRESEPFYDEDSRPRRLWRRARWVVRMIRVLDHLAKERKDAYALKAKGMKLTQELNPQLNRQRDDHYQQRQPQYRLMPQYNGMKTVPITPSRLRNCASDMISSNGSSPEF</sequence>
<dbReference type="PANTHER" id="PTHR46349">
    <property type="entry name" value="CINGULIN-LIKE PROTEIN 1-RELATED"/>
    <property type="match status" value="1"/>
</dbReference>
<keyword evidence="5" id="KW-0175">Coiled coil</keyword>
<feature type="coiled-coil region" evidence="5">
    <location>
        <begin position="2210"/>
        <end position="2253"/>
    </location>
</feature>
<evidence type="ECO:0000256" key="2">
    <source>
        <dbReference type="ARBA" id="ARBA00022490"/>
    </source>
</evidence>
<keyword evidence="3" id="KW-0518">Myosin</keyword>
<feature type="compositionally biased region" description="Low complexity" evidence="6">
    <location>
        <begin position="398"/>
        <end position="421"/>
    </location>
</feature>
<evidence type="ECO:0000256" key="6">
    <source>
        <dbReference type="SAM" id="MobiDB-lite"/>
    </source>
</evidence>
<feature type="compositionally biased region" description="Polar residues" evidence="6">
    <location>
        <begin position="300"/>
        <end position="310"/>
    </location>
</feature>
<dbReference type="Gene3D" id="1.10.287.1490">
    <property type="match status" value="1"/>
</dbReference>
<feature type="coiled-coil region" evidence="5">
    <location>
        <begin position="1586"/>
        <end position="1613"/>
    </location>
</feature>
<feature type="coiled-coil region" evidence="5">
    <location>
        <begin position="576"/>
        <end position="782"/>
    </location>
</feature>
<feature type="coiled-coil region" evidence="5">
    <location>
        <begin position="818"/>
        <end position="855"/>
    </location>
</feature>
<dbReference type="EMBL" id="JANBOJ010000018">
    <property type="protein sequence ID" value="KAJ1724899.1"/>
    <property type="molecule type" value="Genomic_DNA"/>
</dbReference>
<feature type="compositionally biased region" description="Polar residues" evidence="6">
    <location>
        <begin position="48"/>
        <end position="60"/>
    </location>
</feature>
<dbReference type="OrthoDB" id="5569734at2759"/>
<keyword evidence="8" id="KW-1185">Reference proteome</keyword>
<feature type="region of interest" description="Disordered" evidence="6">
    <location>
        <begin position="1174"/>
        <end position="1200"/>
    </location>
</feature>
<evidence type="ECO:0000256" key="1">
    <source>
        <dbReference type="ARBA" id="ARBA00004496"/>
    </source>
</evidence>
<evidence type="ECO:0000313" key="8">
    <source>
        <dbReference type="Proteomes" id="UP001149813"/>
    </source>
</evidence>
<feature type="region of interest" description="Disordered" evidence="6">
    <location>
        <begin position="1022"/>
        <end position="1061"/>
    </location>
</feature>
<feature type="region of interest" description="Disordered" evidence="6">
    <location>
        <begin position="353"/>
        <end position="473"/>
    </location>
</feature>
<feature type="compositionally biased region" description="Polar residues" evidence="6">
    <location>
        <begin position="430"/>
        <end position="453"/>
    </location>
</feature>
<feature type="coiled-coil region" evidence="5">
    <location>
        <begin position="1406"/>
        <end position="1475"/>
    </location>
</feature>
<keyword evidence="4" id="KW-0505">Motor protein</keyword>
<accession>A0A9W8CTE0</accession>
<feature type="coiled-coil region" evidence="5">
    <location>
        <begin position="1203"/>
        <end position="1237"/>
    </location>
</feature>
<evidence type="ECO:0000256" key="4">
    <source>
        <dbReference type="ARBA" id="ARBA00023175"/>
    </source>
</evidence>
<dbReference type="PANTHER" id="PTHR46349:SF6">
    <property type="entry name" value="MYOSIN-6-LIKE"/>
    <property type="match status" value="1"/>
</dbReference>
<proteinExistence type="predicted"/>
<feature type="compositionally biased region" description="Polar residues" evidence="6">
    <location>
        <begin position="155"/>
        <end position="164"/>
    </location>
</feature>
<comment type="caution">
    <text evidence="7">The sequence shown here is derived from an EMBL/GenBank/DDBJ whole genome shotgun (WGS) entry which is preliminary data.</text>
</comment>
<feature type="compositionally biased region" description="Low complexity" evidence="6">
    <location>
        <begin position="1178"/>
        <end position="1191"/>
    </location>
</feature>
<organism evidence="7 8">
    <name type="scientific">Coemansia erecta</name>
    <dbReference type="NCBI Taxonomy" id="147472"/>
    <lineage>
        <taxon>Eukaryota</taxon>
        <taxon>Fungi</taxon>
        <taxon>Fungi incertae sedis</taxon>
        <taxon>Zoopagomycota</taxon>
        <taxon>Kickxellomycotina</taxon>
        <taxon>Kickxellomycetes</taxon>
        <taxon>Kickxellales</taxon>
        <taxon>Kickxellaceae</taxon>
        <taxon>Coemansia</taxon>
    </lineage>
</organism>
<feature type="region of interest" description="Disordered" evidence="6">
    <location>
        <begin position="1513"/>
        <end position="1536"/>
    </location>
</feature>
<protein>
    <submittedName>
        <fullName evidence="7">Uncharacterized protein</fullName>
    </submittedName>
</protein>
<evidence type="ECO:0000256" key="5">
    <source>
        <dbReference type="SAM" id="Coils"/>
    </source>
</evidence>
<feature type="coiled-coil region" evidence="5">
    <location>
        <begin position="1102"/>
        <end position="1171"/>
    </location>
</feature>
<keyword evidence="2" id="KW-0963">Cytoplasm</keyword>
<evidence type="ECO:0000256" key="3">
    <source>
        <dbReference type="ARBA" id="ARBA00023123"/>
    </source>
</evidence>
<feature type="coiled-coil region" evidence="5">
    <location>
        <begin position="1935"/>
        <end position="2023"/>
    </location>
</feature>
<feature type="region of interest" description="Disordered" evidence="6">
    <location>
        <begin position="492"/>
        <end position="511"/>
    </location>
</feature>
<dbReference type="Proteomes" id="UP001149813">
    <property type="component" value="Unassembled WGS sequence"/>
</dbReference>